<reference evidence="7 8" key="1">
    <citation type="submission" date="2016-04" db="EMBL/GenBank/DDBJ databases">
        <title>The genome of Intoshia linei affirms orthonectids as highly simplified spiralians.</title>
        <authorList>
            <person name="Mikhailov K.V."/>
            <person name="Slusarev G.S."/>
            <person name="Nikitin M.A."/>
            <person name="Logacheva M.D."/>
            <person name="Penin A."/>
            <person name="Aleoshin V."/>
            <person name="Panchin Y.V."/>
        </authorList>
    </citation>
    <scope>NUCLEOTIDE SEQUENCE [LARGE SCALE GENOMIC DNA]</scope>
    <source>
        <strain evidence="7">Intl2013</strain>
        <tissue evidence="7">Whole animal</tissue>
    </source>
</reference>
<dbReference type="EMBL" id="LWCA01000037">
    <property type="protein sequence ID" value="OAF71607.1"/>
    <property type="molecule type" value="Genomic_DNA"/>
</dbReference>
<accession>A0A177BBA7</accession>
<organism evidence="7 8">
    <name type="scientific">Intoshia linei</name>
    <dbReference type="NCBI Taxonomy" id="1819745"/>
    <lineage>
        <taxon>Eukaryota</taxon>
        <taxon>Metazoa</taxon>
        <taxon>Spiralia</taxon>
        <taxon>Lophotrochozoa</taxon>
        <taxon>Mesozoa</taxon>
        <taxon>Orthonectida</taxon>
        <taxon>Rhopaluridae</taxon>
        <taxon>Intoshia</taxon>
    </lineage>
</organism>
<comment type="similarity">
    <text evidence="2 6">Belongs to the ARPC3 family.</text>
</comment>
<dbReference type="Proteomes" id="UP000078046">
    <property type="component" value="Unassembled WGS sequence"/>
</dbReference>
<dbReference type="GO" id="GO:0034314">
    <property type="term" value="P:Arp2/3 complex-mediated actin nucleation"/>
    <property type="evidence" value="ECO:0007669"/>
    <property type="project" value="UniProtKB-UniRule"/>
</dbReference>
<keyword evidence="4 6" id="KW-0009">Actin-binding</keyword>
<keyword evidence="5 6" id="KW-0206">Cytoskeleton</keyword>
<dbReference type="GO" id="GO:0003779">
    <property type="term" value="F:actin binding"/>
    <property type="evidence" value="ECO:0007669"/>
    <property type="project" value="UniProtKB-KW"/>
</dbReference>
<dbReference type="InterPro" id="IPR036753">
    <property type="entry name" value="ARPC3_sf"/>
</dbReference>
<dbReference type="InterPro" id="IPR007204">
    <property type="entry name" value="ARPC3"/>
</dbReference>
<evidence type="ECO:0000256" key="3">
    <source>
        <dbReference type="ARBA" id="ARBA00022490"/>
    </source>
</evidence>
<dbReference type="GO" id="GO:0030833">
    <property type="term" value="P:regulation of actin filament polymerization"/>
    <property type="evidence" value="ECO:0007669"/>
    <property type="project" value="InterPro"/>
</dbReference>
<evidence type="ECO:0000256" key="5">
    <source>
        <dbReference type="ARBA" id="ARBA00023212"/>
    </source>
</evidence>
<gene>
    <name evidence="7" type="ORF">A3Q56_00581</name>
</gene>
<dbReference type="PIRSF" id="PIRSF016315">
    <property type="entry name" value="ARP2/3_P21-Arc"/>
    <property type="match status" value="1"/>
</dbReference>
<dbReference type="PANTHER" id="PTHR12391">
    <property type="entry name" value="ARP2/3 COMPLEX 21 KD SUBUNIT"/>
    <property type="match status" value="1"/>
</dbReference>
<protein>
    <recommendedName>
        <fullName evidence="6">Actin-related protein 2/3 complex subunit 3</fullName>
    </recommendedName>
</protein>
<comment type="subunit">
    <text evidence="6">Component of the Arp2/3 complex.</text>
</comment>
<dbReference type="AlphaFoldDB" id="A0A177BBA7"/>
<evidence type="ECO:0000256" key="6">
    <source>
        <dbReference type="PIRNR" id="PIRNR016315"/>
    </source>
</evidence>
<evidence type="ECO:0000256" key="1">
    <source>
        <dbReference type="ARBA" id="ARBA00004245"/>
    </source>
</evidence>
<evidence type="ECO:0000313" key="7">
    <source>
        <dbReference type="EMBL" id="OAF71607.1"/>
    </source>
</evidence>
<keyword evidence="8" id="KW-1185">Reference proteome</keyword>
<sequence>MAYHSTFTNNNYKVIGDTALLPLRTKIRGPAVKTNENYDIIDEVLLFFKANILFKSFTIQSEADRTLIYITLYITEVLKKAVKCQNKNNTVKELHSMSIEKFSIPGDQSFPLKGLYASPANRNEEAEIRGYLTQVRQEVNERLSTILFKDSDKKPSKWWTCFVKRKFMDKSLSKAGQ</sequence>
<evidence type="ECO:0000313" key="8">
    <source>
        <dbReference type="Proteomes" id="UP000078046"/>
    </source>
</evidence>
<dbReference type="Pfam" id="PF04062">
    <property type="entry name" value="P21-Arc"/>
    <property type="match status" value="1"/>
</dbReference>
<dbReference type="GO" id="GO:0005885">
    <property type="term" value="C:Arp2/3 protein complex"/>
    <property type="evidence" value="ECO:0007669"/>
    <property type="project" value="UniProtKB-UniRule"/>
</dbReference>
<comment type="subcellular location">
    <subcellularLocation>
        <location evidence="1 6">Cytoplasm</location>
        <location evidence="1 6">Cytoskeleton</location>
    </subcellularLocation>
</comment>
<comment type="function">
    <text evidence="6">Functions as component of the Arp2/3 complex which is involved in regulation of actin polymerization and together with an activating nucleation-promoting factor (NPF) mediates the formation of branched actin networks.</text>
</comment>
<dbReference type="OrthoDB" id="200404at2759"/>
<name>A0A177BBA7_9BILA</name>
<keyword evidence="3 6" id="KW-0963">Cytoplasm</keyword>
<dbReference type="SUPFAM" id="SSF69060">
    <property type="entry name" value="Arp2/3 complex 21 kDa subunit ARPC3"/>
    <property type="match status" value="1"/>
</dbReference>
<evidence type="ECO:0000256" key="4">
    <source>
        <dbReference type="ARBA" id="ARBA00023203"/>
    </source>
</evidence>
<comment type="caution">
    <text evidence="7">The sequence shown here is derived from an EMBL/GenBank/DDBJ whole genome shotgun (WGS) entry which is preliminary data.</text>
</comment>
<evidence type="ECO:0000256" key="2">
    <source>
        <dbReference type="ARBA" id="ARBA00010856"/>
    </source>
</evidence>
<dbReference type="Gene3D" id="1.10.1760.10">
    <property type="entry name" value="Actin-related protein 2/3 complex subunit 3"/>
    <property type="match status" value="1"/>
</dbReference>
<proteinExistence type="inferred from homology"/>